<evidence type="ECO:0000313" key="6">
    <source>
        <dbReference type="EMBL" id="ABM58797.1"/>
    </source>
</evidence>
<keyword evidence="7" id="KW-1185">Reference proteome</keyword>
<accession>A1WME0</accession>
<evidence type="ECO:0000256" key="3">
    <source>
        <dbReference type="ARBA" id="ARBA00022643"/>
    </source>
</evidence>
<dbReference type="Gene3D" id="2.30.110.10">
    <property type="entry name" value="Electron Transport, Fmn-binding Protein, Chain A"/>
    <property type="match status" value="1"/>
</dbReference>
<sequence>MLFIDPENTPDFKRSLFNAIVAPRPIGWISTMGPEGSVNLAPFSHFNLVSTAPPVVIFSCNAPADRHEKDSITNVRATGEFVTNLVTWELREPMNISSLDAPYGIDEFELAGLDKAPSRKVRPPRVACSPASMECKLLRIVQIEPQRPGDTVSNVVFGLVVGIHLDPAFVDPDGRFDVARTMPLTRLGGNQYASVGPLVDLARPSPRHD</sequence>
<keyword evidence="3" id="KW-0288">FMN</keyword>
<dbReference type="SMART" id="SM00903">
    <property type="entry name" value="Flavin_Reduct"/>
    <property type="match status" value="1"/>
</dbReference>
<comment type="cofactor">
    <cofactor evidence="1">
        <name>FMN</name>
        <dbReference type="ChEBI" id="CHEBI:58210"/>
    </cofactor>
</comment>
<dbReference type="SUPFAM" id="SSF50475">
    <property type="entry name" value="FMN-binding split barrel"/>
    <property type="match status" value="1"/>
</dbReference>
<organism evidence="6 7">
    <name type="scientific">Verminephrobacter eiseniae (strain EF01-2)</name>
    <dbReference type="NCBI Taxonomy" id="391735"/>
    <lineage>
        <taxon>Bacteria</taxon>
        <taxon>Pseudomonadati</taxon>
        <taxon>Pseudomonadota</taxon>
        <taxon>Betaproteobacteria</taxon>
        <taxon>Burkholderiales</taxon>
        <taxon>Comamonadaceae</taxon>
        <taxon>Verminephrobacter</taxon>
    </lineage>
</organism>
<dbReference type="PANTHER" id="PTHR33798">
    <property type="entry name" value="FLAVOPROTEIN OXYGENASE"/>
    <property type="match status" value="1"/>
</dbReference>
<dbReference type="KEGG" id="vei:Veis_3064"/>
<dbReference type="InterPro" id="IPR012349">
    <property type="entry name" value="Split_barrel_FMN-bd"/>
</dbReference>
<name>A1WME0_VEREI</name>
<dbReference type="GO" id="GO:0016646">
    <property type="term" value="F:oxidoreductase activity, acting on the CH-NH group of donors, NAD or NADP as acceptor"/>
    <property type="evidence" value="ECO:0007669"/>
    <property type="project" value="UniProtKB-ARBA"/>
</dbReference>
<dbReference type="HOGENOM" id="CLU_059021_3_1_4"/>
<dbReference type="STRING" id="391735.Veis_3064"/>
<feature type="domain" description="Flavin reductase like" evidence="5">
    <location>
        <begin position="19"/>
        <end position="178"/>
    </location>
</feature>
<dbReference type="PANTHER" id="PTHR33798:SF5">
    <property type="entry name" value="FLAVIN REDUCTASE LIKE DOMAIN-CONTAINING PROTEIN"/>
    <property type="match status" value="1"/>
</dbReference>
<dbReference type="EMBL" id="CP000542">
    <property type="protein sequence ID" value="ABM58797.1"/>
    <property type="molecule type" value="Genomic_DNA"/>
</dbReference>
<evidence type="ECO:0000256" key="4">
    <source>
        <dbReference type="ARBA" id="ARBA00038054"/>
    </source>
</evidence>
<dbReference type="eggNOG" id="COG1853">
    <property type="taxonomic scope" value="Bacteria"/>
</dbReference>
<dbReference type="AlphaFoldDB" id="A1WME0"/>
<dbReference type="GO" id="GO:0010181">
    <property type="term" value="F:FMN binding"/>
    <property type="evidence" value="ECO:0007669"/>
    <property type="project" value="InterPro"/>
</dbReference>
<evidence type="ECO:0000313" key="7">
    <source>
        <dbReference type="Proteomes" id="UP000000374"/>
    </source>
</evidence>
<dbReference type="InterPro" id="IPR002563">
    <property type="entry name" value="Flavin_Rdtase-like_dom"/>
</dbReference>
<dbReference type="RefSeq" id="WP_011810792.1">
    <property type="nucleotide sequence ID" value="NC_008786.1"/>
</dbReference>
<evidence type="ECO:0000256" key="2">
    <source>
        <dbReference type="ARBA" id="ARBA00022630"/>
    </source>
</evidence>
<reference evidence="7" key="1">
    <citation type="submission" date="2006-12" db="EMBL/GenBank/DDBJ databases">
        <title>Complete sequence of chromosome 1 of Verminephrobacter eiseniae EF01-2.</title>
        <authorList>
            <person name="Copeland A."/>
            <person name="Lucas S."/>
            <person name="Lapidus A."/>
            <person name="Barry K."/>
            <person name="Detter J.C."/>
            <person name="Glavina del Rio T."/>
            <person name="Dalin E."/>
            <person name="Tice H."/>
            <person name="Pitluck S."/>
            <person name="Chertkov O."/>
            <person name="Brettin T."/>
            <person name="Bruce D."/>
            <person name="Han C."/>
            <person name="Tapia R."/>
            <person name="Gilna P."/>
            <person name="Schmutz J."/>
            <person name="Larimer F."/>
            <person name="Land M."/>
            <person name="Hauser L."/>
            <person name="Kyrpides N."/>
            <person name="Kim E."/>
            <person name="Stahl D."/>
            <person name="Richardson P."/>
        </authorList>
    </citation>
    <scope>NUCLEOTIDE SEQUENCE [LARGE SCALE GENOMIC DNA]</scope>
    <source>
        <strain evidence="7">EF01-2</strain>
    </source>
</reference>
<proteinExistence type="inferred from homology"/>
<evidence type="ECO:0000256" key="1">
    <source>
        <dbReference type="ARBA" id="ARBA00001917"/>
    </source>
</evidence>
<dbReference type="Pfam" id="PF01613">
    <property type="entry name" value="Flavin_Reduct"/>
    <property type="match status" value="1"/>
</dbReference>
<comment type="similarity">
    <text evidence="4">Belongs to the flavoredoxin family.</text>
</comment>
<keyword evidence="2" id="KW-0285">Flavoprotein</keyword>
<protein>
    <recommendedName>
        <fullName evidence="5">Flavin reductase like domain-containing protein</fullName>
    </recommendedName>
</protein>
<dbReference type="GeneID" id="76461529"/>
<dbReference type="OrthoDB" id="9794638at2"/>
<dbReference type="Proteomes" id="UP000000374">
    <property type="component" value="Chromosome"/>
</dbReference>
<evidence type="ECO:0000259" key="5">
    <source>
        <dbReference type="SMART" id="SM00903"/>
    </source>
</evidence>
<gene>
    <name evidence="6" type="ordered locus">Veis_3064</name>
</gene>